<evidence type="ECO:0000256" key="8">
    <source>
        <dbReference type="ARBA" id="ARBA00022741"/>
    </source>
</evidence>
<dbReference type="SUPFAM" id="SSF52374">
    <property type="entry name" value="Nucleotidylyl transferase"/>
    <property type="match status" value="1"/>
</dbReference>
<evidence type="ECO:0000256" key="10">
    <source>
        <dbReference type="ARBA" id="ARBA00022827"/>
    </source>
</evidence>
<keyword evidence="7 15" id="KW-0548">Nucleotidyltransferase</keyword>
<organism evidence="17 18">
    <name type="scientific">Paratissierella segnis</name>
    <dbReference type="NCBI Taxonomy" id="2763679"/>
    <lineage>
        <taxon>Bacteria</taxon>
        <taxon>Bacillati</taxon>
        <taxon>Bacillota</taxon>
        <taxon>Tissierellia</taxon>
        <taxon>Tissierellales</taxon>
        <taxon>Tissierellaceae</taxon>
        <taxon>Paratissierella</taxon>
    </lineage>
</organism>
<dbReference type="PIRSF" id="PIRSF004491">
    <property type="entry name" value="FAD_Synth"/>
    <property type="match status" value="1"/>
</dbReference>
<dbReference type="EC" id="2.7.7.2" evidence="15"/>
<sequence length="303" mass="34751">MEIINIENFKEDRFETAIALGNFDGVHIGHQKLIKEMVEISRKFGLKSSVLLFNNHTKTILDGKGPKLITSLKQKYDLIENLGVDIVYTMSFNENIMKLSPEEFVKGILIEKLNCKAVSVGTDYTFGYKKSGNANLLEKLGNKFHYFVNIVSPMYVNNEIVSSTKIRELIVKGDIDEAKALLGRDYSVRGKVVHGKKRGEKLGFPTANIELLDDYIIPRNGVYATRTIVDNKEYLSATSIGYNPTFEGNELKIESHIIDFNLNIYDKIVELKFIRYLRDEYKFETIDLLKKQMHKDIMQVKAY</sequence>
<keyword evidence="6 15" id="KW-0808">Transferase</keyword>
<protein>
    <recommendedName>
        <fullName evidence="15">Riboflavin biosynthesis protein</fullName>
    </recommendedName>
    <domain>
        <recommendedName>
            <fullName evidence="15">Riboflavin kinase</fullName>
            <ecNumber evidence="15">2.7.1.26</ecNumber>
        </recommendedName>
        <alternativeName>
            <fullName evidence="15">Flavokinase</fullName>
        </alternativeName>
    </domain>
    <domain>
        <recommendedName>
            <fullName evidence="15">FMN adenylyltransferase</fullName>
            <ecNumber evidence="15">2.7.7.2</ecNumber>
        </recommendedName>
        <alternativeName>
            <fullName evidence="15">FAD pyrophosphorylase</fullName>
        </alternativeName>
        <alternativeName>
            <fullName evidence="15">FAD synthase</fullName>
        </alternativeName>
    </domain>
</protein>
<dbReference type="SUPFAM" id="SSF82114">
    <property type="entry name" value="Riboflavin kinase-like"/>
    <property type="match status" value="1"/>
</dbReference>
<comment type="caution">
    <text evidence="17">The sequence shown here is derived from an EMBL/GenBank/DDBJ whole genome shotgun (WGS) entry which is preliminary data.</text>
</comment>
<evidence type="ECO:0000256" key="13">
    <source>
        <dbReference type="ARBA" id="ARBA00047880"/>
    </source>
</evidence>
<dbReference type="GO" id="GO:0003919">
    <property type="term" value="F:FMN adenylyltransferase activity"/>
    <property type="evidence" value="ECO:0007669"/>
    <property type="project" value="UniProtKB-UniRule"/>
</dbReference>
<comment type="catalytic activity">
    <reaction evidence="13 15">
        <text>riboflavin + ATP = FMN + ADP + H(+)</text>
        <dbReference type="Rhea" id="RHEA:14357"/>
        <dbReference type="ChEBI" id="CHEBI:15378"/>
        <dbReference type="ChEBI" id="CHEBI:30616"/>
        <dbReference type="ChEBI" id="CHEBI:57986"/>
        <dbReference type="ChEBI" id="CHEBI:58210"/>
        <dbReference type="ChEBI" id="CHEBI:456216"/>
        <dbReference type="EC" id="2.7.1.26"/>
    </reaction>
</comment>
<dbReference type="CDD" id="cd02064">
    <property type="entry name" value="FAD_synthetase_N"/>
    <property type="match status" value="1"/>
</dbReference>
<keyword evidence="4 15" id="KW-0285">Flavoprotein</keyword>
<dbReference type="EC" id="2.7.1.26" evidence="15"/>
<evidence type="ECO:0000313" key="18">
    <source>
        <dbReference type="Proteomes" id="UP000601171"/>
    </source>
</evidence>
<keyword evidence="9 15" id="KW-0418">Kinase</keyword>
<dbReference type="Proteomes" id="UP000601171">
    <property type="component" value="Unassembled WGS sequence"/>
</dbReference>
<dbReference type="PANTHER" id="PTHR22749:SF6">
    <property type="entry name" value="RIBOFLAVIN KINASE"/>
    <property type="match status" value="1"/>
</dbReference>
<dbReference type="NCBIfam" id="TIGR00083">
    <property type="entry name" value="ribF"/>
    <property type="match status" value="1"/>
</dbReference>
<comment type="pathway">
    <text evidence="3 15">Cofactor biosynthesis; FMN biosynthesis; FMN from riboflavin (ATP route): step 1/1.</text>
</comment>
<feature type="domain" description="Riboflavin kinase" evidence="16">
    <location>
        <begin position="181"/>
        <end position="303"/>
    </location>
</feature>
<dbReference type="FunFam" id="2.40.30.30:FF:000003">
    <property type="entry name" value="Riboflavin biosynthesis protein"/>
    <property type="match status" value="1"/>
</dbReference>
<dbReference type="InterPro" id="IPR002606">
    <property type="entry name" value="Riboflavin_kinase_bac"/>
</dbReference>
<dbReference type="Gene3D" id="3.40.50.620">
    <property type="entry name" value="HUPs"/>
    <property type="match status" value="1"/>
</dbReference>
<dbReference type="InterPro" id="IPR014729">
    <property type="entry name" value="Rossmann-like_a/b/a_fold"/>
</dbReference>
<evidence type="ECO:0000256" key="15">
    <source>
        <dbReference type="PIRNR" id="PIRNR004491"/>
    </source>
</evidence>
<evidence type="ECO:0000256" key="14">
    <source>
        <dbReference type="ARBA" id="ARBA00049494"/>
    </source>
</evidence>
<evidence type="ECO:0000256" key="2">
    <source>
        <dbReference type="ARBA" id="ARBA00004726"/>
    </source>
</evidence>
<dbReference type="GO" id="GO:0009398">
    <property type="term" value="P:FMN biosynthetic process"/>
    <property type="evidence" value="ECO:0007669"/>
    <property type="project" value="UniProtKB-UniRule"/>
</dbReference>
<proteinExistence type="inferred from homology"/>
<dbReference type="GO" id="GO:0009231">
    <property type="term" value="P:riboflavin biosynthetic process"/>
    <property type="evidence" value="ECO:0007669"/>
    <property type="project" value="InterPro"/>
</dbReference>
<evidence type="ECO:0000256" key="4">
    <source>
        <dbReference type="ARBA" id="ARBA00022630"/>
    </source>
</evidence>
<evidence type="ECO:0000256" key="12">
    <source>
        <dbReference type="ARBA" id="ARBA00023268"/>
    </source>
</evidence>
<evidence type="ECO:0000256" key="7">
    <source>
        <dbReference type="ARBA" id="ARBA00022695"/>
    </source>
</evidence>
<keyword evidence="11 15" id="KW-0067">ATP-binding</keyword>
<dbReference type="NCBIfam" id="NF004160">
    <property type="entry name" value="PRK05627.1-3"/>
    <property type="match status" value="1"/>
</dbReference>
<comment type="function">
    <text evidence="1">Catalyzes the phosphorylation of riboflavin to FMN followed by the adenylation of FMN to FAD.</text>
</comment>
<evidence type="ECO:0000259" key="16">
    <source>
        <dbReference type="SMART" id="SM00904"/>
    </source>
</evidence>
<keyword evidence="12" id="KW-0511">Multifunctional enzyme</keyword>
<evidence type="ECO:0000256" key="9">
    <source>
        <dbReference type="ARBA" id="ARBA00022777"/>
    </source>
</evidence>
<evidence type="ECO:0000256" key="3">
    <source>
        <dbReference type="ARBA" id="ARBA00005201"/>
    </source>
</evidence>
<dbReference type="GO" id="GO:0005524">
    <property type="term" value="F:ATP binding"/>
    <property type="evidence" value="ECO:0007669"/>
    <property type="project" value="UniProtKB-UniRule"/>
</dbReference>
<evidence type="ECO:0000313" key="17">
    <source>
        <dbReference type="EMBL" id="MBC8588783.1"/>
    </source>
</evidence>
<dbReference type="InterPro" id="IPR023468">
    <property type="entry name" value="Riboflavin_kinase"/>
</dbReference>
<dbReference type="PANTHER" id="PTHR22749">
    <property type="entry name" value="RIBOFLAVIN KINASE/FMN ADENYLYLTRANSFERASE"/>
    <property type="match status" value="1"/>
</dbReference>
<dbReference type="SMART" id="SM00904">
    <property type="entry name" value="Flavokinase"/>
    <property type="match status" value="1"/>
</dbReference>
<keyword evidence="18" id="KW-1185">Reference proteome</keyword>
<dbReference type="InterPro" id="IPR015864">
    <property type="entry name" value="FAD_synthase"/>
</dbReference>
<dbReference type="InterPro" id="IPR023465">
    <property type="entry name" value="Riboflavin_kinase_dom_sf"/>
</dbReference>
<name>A0A926ES67_9FIRM</name>
<dbReference type="GO" id="GO:0006747">
    <property type="term" value="P:FAD biosynthetic process"/>
    <property type="evidence" value="ECO:0007669"/>
    <property type="project" value="UniProtKB-UniRule"/>
</dbReference>
<evidence type="ECO:0000256" key="11">
    <source>
        <dbReference type="ARBA" id="ARBA00022840"/>
    </source>
</evidence>
<evidence type="ECO:0000256" key="5">
    <source>
        <dbReference type="ARBA" id="ARBA00022643"/>
    </source>
</evidence>
<keyword evidence="5 15" id="KW-0288">FMN</keyword>
<dbReference type="Gene3D" id="2.40.30.30">
    <property type="entry name" value="Riboflavin kinase-like"/>
    <property type="match status" value="1"/>
</dbReference>
<comment type="similarity">
    <text evidence="15">Belongs to the ribF family.</text>
</comment>
<dbReference type="InterPro" id="IPR015865">
    <property type="entry name" value="Riboflavin_kinase_bac/euk"/>
</dbReference>
<dbReference type="EMBL" id="JACRTG010000027">
    <property type="protein sequence ID" value="MBC8588783.1"/>
    <property type="molecule type" value="Genomic_DNA"/>
</dbReference>
<dbReference type="GO" id="GO:0008531">
    <property type="term" value="F:riboflavin kinase activity"/>
    <property type="evidence" value="ECO:0007669"/>
    <property type="project" value="UniProtKB-UniRule"/>
</dbReference>
<dbReference type="RefSeq" id="WP_262430239.1">
    <property type="nucleotide sequence ID" value="NZ_JACRTG010000027.1"/>
</dbReference>
<evidence type="ECO:0000256" key="1">
    <source>
        <dbReference type="ARBA" id="ARBA00002121"/>
    </source>
</evidence>
<dbReference type="Pfam" id="PF06574">
    <property type="entry name" value="FAD_syn"/>
    <property type="match status" value="1"/>
</dbReference>
<reference evidence="17" key="1">
    <citation type="submission" date="2020-08" db="EMBL/GenBank/DDBJ databases">
        <title>Genome public.</title>
        <authorList>
            <person name="Liu C."/>
            <person name="Sun Q."/>
        </authorList>
    </citation>
    <scope>NUCLEOTIDE SEQUENCE</scope>
    <source>
        <strain evidence="17">BX21</strain>
    </source>
</reference>
<gene>
    <name evidence="17" type="ORF">H8707_11200</name>
</gene>
<keyword evidence="8 15" id="KW-0547">Nucleotide-binding</keyword>
<evidence type="ECO:0000256" key="6">
    <source>
        <dbReference type="ARBA" id="ARBA00022679"/>
    </source>
</evidence>
<dbReference type="Pfam" id="PF01687">
    <property type="entry name" value="Flavokinase"/>
    <property type="match status" value="1"/>
</dbReference>
<keyword evidence="10 15" id="KW-0274">FAD</keyword>
<comment type="catalytic activity">
    <reaction evidence="14 15">
        <text>FMN + ATP + H(+) = FAD + diphosphate</text>
        <dbReference type="Rhea" id="RHEA:17237"/>
        <dbReference type="ChEBI" id="CHEBI:15378"/>
        <dbReference type="ChEBI" id="CHEBI:30616"/>
        <dbReference type="ChEBI" id="CHEBI:33019"/>
        <dbReference type="ChEBI" id="CHEBI:57692"/>
        <dbReference type="ChEBI" id="CHEBI:58210"/>
        <dbReference type="EC" id="2.7.7.2"/>
    </reaction>
</comment>
<dbReference type="NCBIfam" id="NF004162">
    <property type="entry name" value="PRK05627.1-5"/>
    <property type="match status" value="1"/>
</dbReference>
<dbReference type="FunFam" id="3.40.50.620:FF:000021">
    <property type="entry name" value="Riboflavin biosynthesis protein"/>
    <property type="match status" value="1"/>
</dbReference>
<accession>A0A926ES67</accession>
<comment type="pathway">
    <text evidence="2 15">Cofactor biosynthesis; FAD biosynthesis; FAD from FMN: step 1/1.</text>
</comment>
<dbReference type="AlphaFoldDB" id="A0A926ES67"/>